<gene>
    <name evidence="2" type="ORF">QBC37DRAFT_446013</name>
</gene>
<name>A0AAN6Y2S7_9PEZI</name>
<reference evidence="2" key="1">
    <citation type="journal article" date="2023" name="Mol. Phylogenet. Evol.">
        <title>Genome-scale phylogeny and comparative genomics of the fungal order Sordariales.</title>
        <authorList>
            <person name="Hensen N."/>
            <person name="Bonometti L."/>
            <person name="Westerberg I."/>
            <person name="Brannstrom I.O."/>
            <person name="Guillou S."/>
            <person name="Cros-Aarteil S."/>
            <person name="Calhoun S."/>
            <person name="Haridas S."/>
            <person name="Kuo A."/>
            <person name="Mondo S."/>
            <person name="Pangilinan J."/>
            <person name="Riley R."/>
            <person name="LaButti K."/>
            <person name="Andreopoulos B."/>
            <person name="Lipzen A."/>
            <person name="Chen C."/>
            <person name="Yan M."/>
            <person name="Daum C."/>
            <person name="Ng V."/>
            <person name="Clum A."/>
            <person name="Steindorff A."/>
            <person name="Ohm R.A."/>
            <person name="Martin F."/>
            <person name="Silar P."/>
            <person name="Natvig D.O."/>
            <person name="Lalanne C."/>
            <person name="Gautier V."/>
            <person name="Ament-Velasquez S.L."/>
            <person name="Kruys A."/>
            <person name="Hutchinson M.I."/>
            <person name="Powell A.J."/>
            <person name="Barry K."/>
            <person name="Miller A.N."/>
            <person name="Grigoriev I.V."/>
            <person name="Debuchy R."/>
            <person name="Gladieux P."/>
            <person name="Hiltunen Thoren M."/>
            <person name="Johannesson H."/>
        </authorList>
    </citation>
    <scope>NUCLEOTIDE SEQUENCE</scope>
    <source>
        <strain evidence="2">PSN293</strain>
    </source>
</reference>
<sequence length="548" mass="60752">MDCSPPQKLIQVPGIGSENPVPLPFPPRALWAKGQPRLGSYGLVATAESSKHRQELRTKHIPAPFHSEKEHIEPSGELNCRRQTWTQPRLEGAQGSVQSPPSTRSWIWAVPAPLLTHSRQLANPEHSGHRLAPPFLLYSFSVLVSGTSTEFFSTSRLALLHRTFQSKTRIANTLFAQPLISEVFSEQASADFPINLDFWEANSTVGGIGLGTDDLGQRVGVERSDREPFPVAYSSGRRFYLEVGVWVGRLSVNPSNRPIHVPVAAAGPVTVTVTKIPTPGKTNLRDWNIKTKSGWQEPQPKALPSASSAGWFKPLLITNESEPVQGQRPFVVFLEGVGAVDHGIGCRKQYRPQRQRQRIQPDRGGWLAISRPVHLPIKEKEKEPKGLRKLGKMSVCCGIGPRRIFSVQLDKAEPVGMGGQRLLSGDLCRKPIRTTVWDKEYNHKDNELRGRRPIMENANVQPDPTTPTRARGPGRPPVWPRVPRTRPADDMDSESSEDELNYKKLKGAKFPGKEMLDEEQAPAGYEATDNLATAEQRSFLEEGVLGGD</sequence>
<evidence type="ECO:0000313" key="2">
    <source>
        <dbReference type="EMBL" id="KAK4211564.1"/>
    </source>
</evidence>
<feature type="compositionally biased region" description="Acidic residues" evidence="1">
    <location>
        <begin position="490"/>
        <end position="499"/>
    </location>
</feature>
<accession>A0AAN6Y2S7</accession>
<dbReference type="EMBL" id="MU858146">
    <property type="protein sequence ID" value="KAK4211564.1"/>
    <property type="molecule type" value="Genomic_DNA"/>
</dbReference>
<evidence type="ECO:0000256" key="1">
    <source>
        <dbReference type="SAM" id="MobiDB-lite"/>
    </source>
</evidence>
<reference evidence="2" key="2">
    <citation type="submission" date="2023-05" db="EMBL/GenBank/DDBJ databases">
        <authorList>
            <consortium name="Lawrence Berkeley National Laboratory"/>
            <person name="Steindorff A."/>
            <person name="Hensen N."/>
            <person name="Bonometti L."/>
            <person name="Westerberg I."/>
            <person name="Brannstrom I.O."/>
            <person name="Guillou S."/>
            <person name="Cros-Aarteil S."/>
            <person name="Calhoun S."/>
            <person name="Haridas S."/>
            <person name="Kuo A."/>
            <person name="Mondo S."/>
            <person name="Pangilinan J."/>
            <person name="Riley R."/>
            <person name="Labutti K."/>
            <person name="Andreopoulos B."/>
            <person name="Lipzen A."/>
            <person name="Chen C."/>
            <person name="Yanf M."/>
            <person name="Daum C."/>
            <person name="Ng V."/>
            <person name="Clum A."/>
            <person name="Ohm R."/>
            <person name="Martin F."/>
            <person name="Silar P."/>
            <person name="Natvig D."/>
            <person name="Lalanne C."/>
            <person name="Gautier V."/>
            <person name="Ament-Velasquez S.L."/>
            <person name="Kruys A."/>
            <person name="Hutchinson M.I."/>
            <person name="Powell A.J."/>
            <person name="Barry K."/>
            <person name="Miller A.N."/>
            <person name="Grigoriev I.V."/>
            <person name="Debuchy R."/>
            <person name="Gladieux P."/>
            <person name="Thoren M.H."/>
            <person name="Johannesson H."/>
        </authorList>
    </citation>
    <scope>NUCLEOTIDE SEQUENCE</scope>
    <source>
        <strain evidence="2">PSN293</strain>
    </source>
</reference>
<comment type="caution">
    <text evidence="2">The sequence shown here is derived from an EMBL/GenBank/DDBJ whole genome shotgun (WGS) entry which is preliminary data.</text>
</comment>
<evidence type="ECO:0000313" key="3">
    <source>
        <dbReference type="Proteomes" id="UP001301769"/>
    </source>
</evidence>
<dbReference type="AlphaFoldDB" id="A0AAN6Y2S7"/>
<keyword evidence="3" id="KW-1185">Reference proteome</keyword>
<feature type="compositionally biased region" description="Low complexity" evidence="1">
    <location>
        <begin position="462"/>
        <end position="473"/>
    </location>
</feature>
<feature type="region of interest" description="Disordered" evidence="1">
    <location>
        <begin position="447"/>
        <end position="530"/>
    </location>
</feature>
<organism evidence="2 3">
    <name type="scientific">Rhypophila decipiens</name>
    <dbReference type="NCBI Taxonomy" id="261697"/>
    <lineage>
        <taxon>Eukaryota</taxon>
        <taxon>Fungi</taxon>
        <taxon>Dikarya</taxon>
        <taxon>Ascomycota</taxon>
        <taxon>Pezizomycotina</taxon>
        <taxon>Sordariomycetes</taxon>
        <taxon>Sordariomycetidae</taxon>
        <taxon>Sordariales</taxon>
        <taxon>Naviculisporaceae</taxon>
        <taxon>Rhypophila</taxon>
    </lineage>
</organism>
<dbReference type="Proteomes" id="UP001301769">
    <property type="component" value="Unassembled WGS sequence"/>
</dbReference>
<protein>
    <submittedName>
        <fullName evidence="2">Uncharacterized protein</fullName>
    </submittedName>
</protein>
<proteinExistence type="predicted"/>